<evidence type="ECO:0000256" key="3">
    <source>
        <dbReference type="ARBA" id="ARBA00023163"/>
    </source>
</evidence>
<sequence>MSKPHEERRSEIIEATLEIAADQGVGGATTQAIASRVGIAQPTIFRHFKNRNAIFEAAVTGIAEALFRNVSGLLEGCEPADVRLRELIRRQLRFIGRRRGVPRLLFSDRLHVEVPALRKVVLGVMDRYANALARLIEEGVWEQRFRHDLDPKETARVLISMIQGLVVRWSLSDYSFELEDEAEVVWRVLWHGLKPADAQ</sequence>
<dbReference type="InterPro" id="IPR001647">
    <property type="entry name" value="HTH_TetR"/>
</dbReference>
<reference evidence="5" key="1">
    <citation type="submission" date="2019-06" db="EMBL/GenBank/DDBJ databases">
        <authorList>
            <person name="Murdoch R.W."/>
            <person name="Fathepure B."/>
        </authorList>
    </citation>
    <scope>NUCLEOTIDE SEQUENCE</scope>
</reference>
<dbReference type="InterPro" id="IPR050109">
    <property type="entry name" value="HTH-type_TetR-like_transc_reg"/>
</dbReference>
<name>A0A5B8RFN2_9ZZZZ</name>
<proteinExistence type="predicted"/>
<dbReference type="SUPFAM" id="SSF48498">
    <property type="entry name" value="Tetracyclin repressor-like, C-terminal domain"/>
    <property type="match status" value="1"/>
</dbReference>
<organism evidence="5">
    <name type="scientific">uncultured organism</name>
    <dbReference type="NCBI Taxonomy" id="155900"/>
    <lineage>
        <taxon>unclassified sequences</taxon>
        <taxon>environmental samples</taxon>
    </lineage>
</organism>
<gene>
    <name evidence="5" type="primary">slmA</name>
    <name evidence="5" type="ORF">KBTEX_03164</name>
</gene>
<dbReference type="Pfam" id="PF00440">
    <property type="entry name" value="TetR_N"/>
    <property type="match status" value="1"/>
</dbReference>
<keyword evidence="2" id="KW-0238">DNA-binding</keyword>
<dbReference type="InterPro" id="IPR009057">
    <property type="entry name" value="Homeodomain-like_sf"/>
</dbReference>
<dbReference type="SUPFAM" id="SSF46689">
    <property type="entry name" value="Homeodomain-like"/>
    <property type="match status" value="1"/>
</dbReference>
<dbReference type="PROSITE" id="PS50977">
    <property type="entry name" value="HTH_TETR_2"/>
    <property type="match status" value="1"/>
</dbReference>
<evidence type="ECO:0000256" key="2">
    <source>
        <dbReference type="ARBA" id="ARBA00023125"/>
    </source>
</evidence>
<feature type="domain" description="HTH tetR-type" evidence="4">
    <location>
        <begin position="6"/>
        <end position="66"/>
    </location>
</feature>
<evidence type="ECO:0000256" key="1">
    <source>
        <dbReference type="ARBA" id="ARBA00023015"/>
    </source>
</evidence>
<evidence type="ECO:0000259" key="4">
    <source>
        <dbReference type="PROSITE" id="PS50977"/>
    </source>
</evidence>
<dbReference type="GO" id="GO:0003700">
    <property type="term" value="F:DNA-binding transcription factor activity"/>
    <property type="evidence" value="ECO:0007669"/>
    <property type="project" value="TreeGrafter"/>
</dbReference>
<dbReference type="AlphaFoldDB" id="A0A5B8RFN2"/>
<accession>A0A5B8RFN2</accession>
<dbReference type="PRINTS" id="PR00455">
    <property type="entry name" value="HTHTETR"/>
</dbReference>
<dbReference type="InterPro" id="IPR041490">
    <property type="entry name" value="KstR2_TetR_C"/>
</dbReference>
<evidence type="ECO:0000313" key="5">
    <source>
        <dbReference type="EMBL" id="QEA06823.1"/>
    </source>
</evidence>
<dbReference type="PANTHER" id="PTHR30055">
    <property type="entry name" value="HTH-TYPE TRANSCRIPTIONAL REGULATOR RUTR"/>
    <property type="match status" value="1"/>
</dbReference>
<dbReference type="EMBL" id="MN079174">
    <property type="protein sequence ID" value="QEA06823.1"/>
    <property type="molecule type" value="Genomic_DNA"/>
</dbReference>
<dbReference type="Pfam" id="PF17932">
    <property type="entry name" value="TetR_C_24"/>
    <property type="match status" value="1"/>
</dbReference>
<keyword evidence="1" id="KW-0805">Transcription regulation</keyword>
<protein>
    <submittedName>
        <fullName evidence="5">Nucleoid occlusion factor SlmA</fullName>
    </submittedName>
</protein>
<keyword evidence="3" id="KW-0804">Transcription</keyword>
<dbReference type="InterPro" id="IPR036271">
    <property type="entry name" value="Tet_transcr_reg_TetR-rel_C_sf"/>
</dbReference>
<dbReference type="PANTHER" id="PTHR30055:SF240">
    <property type="entry name" value="HTH-TYPE TRANSCRIPTIONAL REGULATOR ACRR"/>
    <property type="match status" value="1"/>
</dbReference>
<dbReference type="Gene3D" id="1.10.357.10">
    <property type="entry name" value="Tetracycline Repressor, domain 2"/>
    <property type="match status" value="1"/>
</dbReference>
<dbReference type="GO" id="GO:0000976">
    <property type="term" value="F:transcription cis-regulatory region binding"/>
    <property type="evidence" value="ECO:0007669"/>
    <property type="project" value="TreeGrafter"/>
</dbReference>